<comment type="caution">
    <text evidence="2">The sequence shown here is derived from an EMBL/GenBank/DDBJ whole genome shotgun (WGS) entry which is preliminary data.</text>
</comment>
<dbReference type="RefSeq" id="WP_380004562.1">
    <property type="nucleotide sequence ID" value="NZ_JBHLYR010000006.1"/>
</dbReference>
<accession>A0ABV6ASQ5</accession>
<protein>
    <submittedName>
        <fullName evidence="2">DUF3592 domain-containing protein</fullName>
    </submittedName>
</protein>
<keyword evidence="3" id="KW-1185">Reference proteome</keyword>
<dbReference type="Proteomes" id="UP001589733">
    <property type="component" value="Unassembled WGS sequence"/>
</dbReference>
<evidence type="ECO:0000313" key="3">
    <source>
        <dbReference type="Proteomes" id="UP001589733"/>
    </source>
</evidence>
<proteinExistence type="predicted"/>
<keyword evidence="1" id="KW-0812">Transmembrane</keyword>
<dbReference type="EMBL" id="JBHLYR010000006">
    <property type="protein sequence ID" value="MFB9990540.1"/>
    <property type="molecule type" value="Genomic_DNA"/>
</dbReference>
<feature type="transmembrane region" description="Helical" evidence="1">
    <location>
        <begin position="123"/>
        <end position="144"/>
    </location>
</feature>
<organism evidence="2 3">
    <name type="scientific">Deinococcus oregonensis</name>
    <dbReference type="NCBI Taxonomy" id="1805970"/>
    <lineage>
        <taxon>Bacteria</taxon>
        <taxon>Thermotogati</taxon>
        <taxon>Deinococcota</taxon>
        <taxon>Deinococci</taxon>
        <taxon>Deinococcales</taxon>
        <taxon>Deinococcaceae</taxon>
        <taxon>Deinococcus</taxon>
    </lineage>
</organism>
<keyword evidence="1" id="KW-0472">Membrane</keyword>
<gene>
    <name evidence="2" type="ORF">ACFFLM_00875</name>
</gene>
<name>A0ABV6ASQ5_9DEIO</name>
<keyword evidence="1" id="KW-1133">Transmembrane helix</keyword>
<reference evidence="2 3" key="1">
    <citation type="submission" date="2024-09" db="EMBL/GenBank/DDBJ databases">
        <authorList>
            <person name="Sun Q."/>
            <person name="Mori K."/>
        </authorList>
    </citation>
    <scope>NUCLEOTIDE SEQUENCE [LARGE SCALE GENOMIC DNA]</scope>
    <source>
        <strain evidence="2 3">JCM 13503</strain>
    </source>
</reference>
<evidence type="ECO:0000256" key="1">
    <source>
        <dbReference type="SAM" id="Phobius"/>
    </source>
</evidence>
<sequence length="161" mass="17396">MKASVALTLGAACLLVLGVTLLWMHFSLWQDWRRQQALAGRGVVVQARVLEFLAAPGPRSLLPQRSVRYRLPAPPNWTGAELTGTLPIGPEAAQQAQRTGQVAVRYLPDQPSVQALDGAGVPLTLGALLLGLDLFVGWAGWQVWASGRRSGRRVLTEGVRQ</sequence>
<evidence type="ECO:0000313" key="2">
    <source>
        <dbReference type="EMBL" id="MFB9990540.1"/>
    </source>
</evidence>